<dbReference type="SUPFAM" id="SSF52540">
    <property type="entry name" value="P-loop containing nucleoside triphosphate hydrolases"/>
    <property type="match status" value="1"/>
</dbReference>
<name>A0A7C4YGT2_UNCW3</name>
<dbReference type="PROSITE" id="PS00211">
    <property type="entry name" value="ABC_TRANSPORTER_1"/>
    <property type="match status" value="1"/>
</dbReference>
<dbReference type="FunFam" id="3.40.50.300:FF:000151">
    <property type="entry name" value="Lipopolysaccharide ABC transporter ATP-binding protein"/>
    <property type="match status" value="1"/>
</dbReference>
<evidence type="ECO:0000259" key="4">
    <source>
        <dbReference type="PROSITE" id="PS50893"/>
    </source>
</evidence>
<organism evidence="5">
    <name type="scientific">candidate division WOR-3 bacterium</name>
    <dbReference type="NCBI Taxonomy" id="2052148"/>
    <lineage>
        <taxon>Bacteria</taxon>
        <taxon>Bacteria division WOR-3</taxon>
    </lineage>
</organism>
<dbReference type="InterPro" id="IPR003439">
    <property type="entry name" value="ABC_transporter-like_ATP-bd"/>
</dbReference>
<dbReference type="InterPro" id="IPR027417">
    <property type="entry name" value="P-loop_NTPase"/>
</dbReference>
<sequence>MILSTKNLRKSFRSKTVVDGVDIQIKKGDVVGLLGPNGAGKTTTFYIIMGFLKPDEGYVYLDDIDITNLPMHKKARLGISYLPQEASIFRGLTVEDNIYAVCEMIMKDKNEMKETTERLLEEFNLKGIRKALGGKLSGGERRRVEIARALVAKPHFLLLDEPFTGIDPIVREEIQKLVLTLKNKNIGILITDHNVRETLEITDFSYIMYEGKILISGRTEELIKNDEARRIYLGEKFRI</sequence>
<dbReference type="PANTHER" id="PTHR45772:SF10">
    <property type="entry name" value="LIPOPOLYSACCHARIDE EXPORT SYSTEM ATP-BINDING PROTEIN LPTB"/>
    <property type="match status" value="1"/>
</dbReference>
<protein>
    <submittedName>
        <fullName evidence="5">LPS export ABC transporter ATP-binding protein</fullName>
    </submittedName>
</protein>
<dbReference type="InterPro" id="IPR051120">
    <property type="entry name" value="ABC_AA/LPS_Transport"/>
</dbReference>
<gene>
    <name evidence="5" type="primary">lptB</name>
    <name evidence="5" type="ORF">ENV67_08330</name>
</gene>
<dbReference type="PANTHER" id="PTHR45772">
    <property type="entry name" value="CONSERVED COMPONENT OF ABC TRANSPORTER FOR NATURAL AMINO ACIDS-RELATED"/>
    <property type="match status" value="1"/>
</dbReference>
<dbReference type="SMART" id="SM00382">
    <property type="entry name" value="AAA"/>
    <property type="match status" value="1"/>
</dbReference>
<dbReference type="InterPro" id="IPR030921">
    <property type="entry name" value="LPS_export_LptB"/>
</dbReference>
<evidence type="ECO:0000313" key="5">
    <source>
        <dbReference type="EMBL" id="HGW92525.1"/>
    </source>
</evidence>
<dbReference type="GO" id="GO:0016887">
    <property type="term" value="F:ATP hydrolysis activity"/>
    <property type="evidence" value="ECO:0007669"/>
    <property type="project" value="InterPro"/>
</dbReference>
<dbReference type="InterPro" id="IPR017871">
    <property type="entry name" value="ABC_transporter-like_CS"/>
</dbReference>
<dbReference type="PROSITE" id="PS50893">
    <property type="entry name" value="ABC_TRANSPORTER_2"/>
    <property type="match status" value="1"/>
</dbReference>
<dbReference type="GO" id="GO:0055085">
    <property type="term" value="P:transmembrane transport"/>
    <property type="evidence" value="ECO:0007669"/>
    <property type="project" value="InterPro"/>
</dbReference>
<keyword evidence="3 5" id="KW-0067">ATP-binding</keyword>
<evidence type="ECO:0000256" key="2">
    <source>
        <dbReference type="ARBA" id="ARBA00022741"/>
    </source>
</evidence>
<accession>A0A7C4YGT2</accession>
<keyword evidence="2" id="KW-0547">Nucleotide-binding</keyword>
<dbReference type="EMBL" id="DTHG01000100">
    <property type="protein sequence ID" value="HGW92525.1"/>
    <property type="molecule type" value="Genomic_DNA"/>
</dbReference>
<evidence type="ECO:0000256" key="1">
    <source>
        <dbReference type="ARBA" id="ARBA00022448"/>
    </source>
</evidence>
<dbReference type="InterPro" id="IPR003593">
    <property type="entry name" value="AAA+_ATPase"/>
</dbReference>
<keyword evidence="1" id="KW-0813">Transport</keyword>
<reference evidence="5" key="1">
    <citation type="journal article" date="2020" name="mSystems">
        <title>Genome- and Community-Level Interaction Insights into Carbon Utilization and Element Cycling Functions of Hydrothermarchaeota in Hydrothermal Sediment.</title>
        <authorList>
            <person name="Zhou Z."/>
            <person name="Liu Y."/>
            <person name="Xu W."/>
            <person name="Pan J."/>
            <person name="Luo Z.H."/>
            <person name="Li M."/>
        </authorList>
    </citation>
    <scope>NUCLEOTIDE SEQUENCE [LARGE SCALE GENOMIC DNA]</scope>
    <source>
        <strain evidence="5">SpSt-780</strain>
    </source>
</reference>
<comment type="caution">
    <text evidence="5">The sequence shown here is derived from an EMBL/GenBank/DDBJ whole genome shotgun (WGS) entry which is preliminary data.</text>
</comment>
<dbReference type="NCBIfam" id="TIGR04406">
    <property type="entry name" value="LPS_export_lptB"/>
    <property type="match status" value="1"/>
</dbReference>
<dbReference type="AlphaFoldDB" id="A0A7C4YGT2"/>
<dbReference type="Gene3D" id="3.40.50.300">
    <property type="entry name" value="P-loop containing nucleotide triphosphate hydrolases"/>
    <property type="match status" value="1"/>
</dbReference>
<dbReference type="Pfam" id="PF00005">
    <property type="entry name" value="ABC_tran"/>
    <property type="match status" value="1"/>
</dbReference>
<feature type="domain" description="ABC transporter" evidence="4">
    <location>
        <begin position="3"/>
        <end position="235"/>
    </location>
</feature>
<evidence type="ECO:0000256" key="3">
    <source>
        <dbReference type="ARBA" id="ARBA00022840"/>
    </source>
</evidence>
<dbReference type="CDD" id="cd03218">
    <property type="entry name" value="ABC_YhbG"/>
    <property type="match status" value="1"/>
</dbReference>
<dbReference type="GO" id="GO:0043190">
    <property type="term" value="C:ATP-binding cassette (ABC) transporter complex"/>
    <property type="evidence" value="ECO:0007669"/>
    <property type="project" value="InterPro"/>
</dbReference>
<dbReference type="GO" id="GO:0005524">
    <property type="term" value="F:ATP binding"/>
    <property type="evidence" value="ECO:0007669"/>
    <property type="project" value="UniProtKB-KW"/>
</dbReference>
<proteinExistence type="predicted"/>